<dbReference type="Gene3D" id="2.60.40.10">
    <property type="entry name" value="Immunoglobulins"/>
    <property type="match status" value="3"/>
</dbReference>
<dbReference type="InterPro" id="IPR011050">
    <property type="entry name" value="Pectin_lyase_fold/virulence"/>
</dbReference>
<evidence type="ECO:0000256" key="2">
    <source>
        <dbReference type="SAM" id="SignalP"/>
    </source>
</evidence>
<gene>
    <name evidence="5" type="ORF">IDH44_26125</name>
</gene>
<dbReference type="SMART" id="SM00634">
    <property type="entry name" value="BID_1"/>
    <property type="match status" value="1"/>
</dbReference>
<dbReference type="Pfam" id="PF02369">
    <property type="entry name" value="Big_1"/>
    <property type="match status" value="1"/>
</dbReference>
<dbReference type="AlphaFoldDB" id="A0A927C0I6"/>
<dbReference type="Gene3D" id="2.160.20.10">
    <property type="entry name" value="Single-stranded right-handed beta-helix, Pectin lyase-like"/>
    <property type="match status" value="2"/>
</dbReference>
<dbReference type="InterPro" id="IPR012334">
    <property type="entry name" value="Pectin_lyas_fold"/>
</dbReference>
<dbReference type="InterPro" id="IPR003961">
    <property type="entry name" value="FN3_dom"/>
</dbReference>
<keyword evidence="2" id="KW-0732">Signal</keyword>
<accession>A0A927C0I6</accession>
<dbReference type="EMBL" id="JACXIZ010000088">
    <property type="protein sequence ID" value="MBD2848663.1"/>
    <property type="molecule type" value="Genomic_DNA"/>
</dbReference>
<reference evidence="5" key="1">
    <citation type="submission" date="2020-09" db="EMBL/GenBank/DDBJ databases">
        <title>A novel bacterium of genus Paenibacillus, isolated from South China Sea.</title>
        <authorList>
            <person name="Huang H."/>
            <person name="Mo K."/>
            <person name="Hu Y."/>
        </authorList>
    </citation>
    <scope>NUCLEOTIDE SEQUENCE</scope>
    <source>
        <strain evidence="5">IB182496</strain>
    </source>
</reference>
<dbReference type="PROSITE" id="PS50853">
    <property type="entry name" value="FN3"/>
    <property type="match status" value="1"/>
</dbReference>
<feature type="signal peptide" evidence="2">
    <location>
        <begin position="1"/>
        <end position="31"/>
    </location>
</feature>
<dbReference type="InterPro" id="IPR003344">
    <property type="entry name" value="Big_1_dom"/>
</dbReference>
<evidence type="ECO:0000259" key="4">
    <source>
        <dbReference type="PROSITE" id="PS51127"/>
    </source>
</evidence>
<dbReference type="Pfam" id="PF12708">
    <property type="entry name" value="Pect-lyase_RHGA_epim"/>
    <property type="match status" value="1"/>
</dbReference>
<dbReference type="SMART" id="SM00710">
    <property type="entry name" value="PbH1"/>
    <property type="match status" value="3"/>
</dbReference>
<dbReference type="SUPFAM" id="SSF51126">
    <property type="entry name" value="Pectin lyase-like"/>
    <property type="match status" value="1"/>
</dbReference>
<proteinExistence type="inferred from homology"/>
<protein>
    <submittedName>
        <fullName evidence="5">Ig-like domain-containing protein</fullName>
    </submittedName>
</protein>
<evidence type="ECO:0000256" key="1">
    <source>
        <dbReference type="ARBA" id="ARBA00010116"/>
    </source>
</evidence>
<dbReference type="SUPFAM" id="SSF49265">
    <property type="entry name" value="Fibronectin type III"/>
    <property type="match status" value="1"/>
</dbReference>
<dbReference type="Proteomes" id="UP000621560">
    <property type="component" value="Unassembled WGS sequence"/>
</dbReference>
<comment type="caution">
    <text evidence="5">The sequence shown here is derived from an EMBL/GenBank/DDBJ whole genome shotgun (WGS) entry which is preliminary data.</text>
</comment>
<feature type="chain" id="PRO_5037298485" evidence="2">
    <location>
        <begin position="32"/>
        <end position="1273"/>
    </location>
</feature>
<evidence type="ECO:0000313" key="5">
    <source>
        <dbReference type="EMBL" id="MBD2848663.1"/>
    </source>
</evidence>
<name>A0A927C0I6_9BACL</name>
<dbReference type="InterPro" id="IPR013783">
    <property type="entry name" value="Ig-like_fold"/>
</dbReference>
<dbReference type="SMART" id="SM00060">
    <property type="entry name" value="FN3"/>
    <property type="match status" value="2"/>
</dbReference>
<dbReference type="SUPFAM" id="SSF49373">
    <property type="entry name" value="Invasin/intimin cell-adhesion fragments"/>
    <property type="match status" value="1"/>
</dbReference>
<dbReference type="InterPro" id="IPR036116">
    <property type="entry name" value="FN3_sf"/>
</dbReference>
<evidence type="ECO:0000313" key="6">
    <source>
        <dbReference type="Proteomes" id="UP000621560"/>
    </source>
</evidence>
<keyword evidence="6" id="KW-1185">Reference proteome</keyword>
<feature type="domain" description="Big-1" evidence="4">
    <location>
        <begin position="303"/>
        <end position="406"/>
    </location>
</feature>
<dbReference type="InterPro" id="IPR006626">
    <property type="entry name" value="PbH1"/>
</dbReference>
<comment type="similarity">
    <text evidence="1">Belongs to the intimin/invasin family.</text>
</comment>
<evidence type="ECO:0000259" key="3">
    <source>
        <dbReference type="PROSITE" id="PS50853"/>
    </source>
</evidence>
<dbReference type="InterPro" id="IPR008964">
    <property type="entry name" value="Invasin/intimin_cell_adhesion"/>
</dbReference>
<dbReference type="InterPro" id="IPR024535">
    <property type="entry name" value="RHGA/B-epi-like_pectate_lyase"/>
</dbReference>
<dbReference type="CDD" id="cd00063">
    <property type="entry name" value="FN3"/>
    <property type="match status" value="1"/>
</dbReference>
<feature type="domain" description="Fibronectin type-III" evidence="3">
    <location>
        <begin position="211"/>
        <end position="302"/>
    </location>
</feature>
<dbReference type="PROSITE" id="PS51127">
    <property type="entry name" value="BIG1"/>
    <property type="match status" value="1"/>
</dbReference>
<organism evidence="5 6">
    <name type="scientific">Paenibacillus sabuli</name>
    <dbReference type="NCBI Taxonomy" id="2772509"/>
    <lineage>
        <taxon>Bacteria</taxon>
        <taxon>Bacillati</taxon>
        <taxon>Bacillota</taxon>
        <taxon>Bacilli</taxon>
        <taxon>Bacillales</taxon>
        <taxon>Paenibacillaceae</taxon>
        <taxon>Paenibacillus</taxon>
    </lineage>
</organism>
<sequence>MMKTKTKRWASLLCIAALLAALLPVGGTSYAVSTAQMLGTETETAGDWVGVYGSDGYVLPYYSTTLTSGRDNPVAADVYALPDYVDSYTKYRTAYWTFAPGDPRALQTPDGTARKKLTVYSGTDFTMTFNLNDSDPHLFTVYTTDFGSAETVSQRFEILDMSNQVLDSRVVDTINDGKYITYQVSGSFKLKATKLSGTSAYAEGFFFDEIVPSTATGLTATAEPGREAELSWSDASGGPSVVLRKAGSETEYTELAQVGSGVTTYTDTDLQPGESYAYAIQNLSGMKRSVPSAAALVTIPSYTETVLAFGDPAYAAAEPGIAVELEVTLTDDASAPIAGQPITFTLQGDGAGTYIDAALGSAVTDAAGEATLTYTPPYAGEFTVLASMPPDDVEELNGAEAEVELQVSNPAWDAPPLILRTSEAVQPGALVSLNGEAMIADDWDDVEVKVAPYTGTLSATPGIGATTLDIEQKDELDGRFLTARLPAAADPGIYQLWVSNAEGWSEPVLLNAPRPLFISEYEVYEGLSIDLSGRNLMAQEYGAEGETLLRLQGASTAYEVELTARTPYSLRFVVSGVPQGEYEVEVSADDGDTWHALDSGQTLTVTAPGDDPLGLGVAWADHFEWDQVYDVTDYGAVADDSLDDTEAIEDAIAAAKTAGGGVVYLPEGAYHATRIGVPADIVLMGDGREETLLVHTGGSANFIYSTGDGKTVGRSGIARLGLRASDPDLYPDAFVWFGHDWGAAVNERDLRTASEFFAIETGVEYPVLDPIDTSGGSGRAQGMLVVADQRLVIKDNVNIGWAAQHNRVYMNAYAAVTDNYMEYSFSQMPVAAAYTFIRDNEIVIRAEADVEVHGIGAKALSHVENNIVRYTSPELKTTYHNDGESIFFEMPAGYFATGEILGATADTVTLMPVQPIGTVQARFGGIYVAITGGKGLGQLREVTLDSGTTYALLDEWDIIPDRTSTFSLLTPNDRITVYRNTIEGGQRGIWLYGNAYDGVVADNHLANTDGIYIYSSLVKGSNRSTPSYFNTIVGNWLSGTPLAPGGVHATGIIAASQRNGTGGAFYSTGIYGLDVRDNFLAGTQTPVAGSSPYHQKYSGLVSSAATLSSDSPKVFTPEDRDNANVVYQTNRLDTLNIGLHLMDGLYGHIEAGNQYIDVLDEIYEHYGAGTSGLLELPDSYADRRPPAWPAQSRLSAADAGSGKAELSWPEARDNVAVTGYRIYQGGALMDTVGPAVLDYEATGLSPGTHAFVVTAVDAAGGESYEGLMVAYTE</sequence>